<keyword evidence="1" id="KW-0812">Transmembrane</keyword>
<feature type="transmembrane region" description="Helical" evidence="1">
    <location>
        <begin position="324"/>
        <end position="344"/>
    </location>
</feature>
<feature type="non-terminal residue" evidence="2">
    <location>
        <position position="457"/>
    </location>
</feature>
<feature type="transmembrane region" description="Helical" evidence="1">
    <location>
        <begin position="356"/>
        <end position="375"/>
    </location>
</feature>
<feature type="transmembrane region" description="Helical" evidence="1">
    <location>
        <begin position="395"/>
        <end position="414"/>
    </location>
</feature>
<gene>
    <name evidence="2" type="ORF">E6K72_04035</name>
</gene>
<dbReference type="AlphaFoldDB" id="A0A538T064"/>
<name>A0A538T064_UNCEI</name>
<feature type="transmembrane region" description="Helical" evidence="1">
    <location>
        <begin position="225"/>
        <end position="243"/>
    </location>
</feature>
<feature type="transmembrane region" description="Helical" evidence="1">
    <location>
        <begin position="116"/>
        <end position="135"/>
    </location>
</feature>
<accession>A0A538T064</accession>
<protein>
    <submittedName>
        <fullName evidence="2">Uncharacterized protein</fullName>
    </submittedName>
</protein>
<dbReference type="Proteomes" id="UP000317716">
    <property type="component" value="Unassembled WGS sequence"/>
</dbReference>
<keyword evidence="1" id="KW-0472">Membrane</keyword>
<feature type="transmembrane region" description="Helical" evidence="1">
    <location>
        <begin position="163"/>
        <end position="184"/>
    </location>
</feature>
<feature type="transmembrane region" description="Helical" evidence="1">
    <location>
        <begin position="56"/>
        <end position="75"/>
    </location>
</feature>
<feature type="transmembrane region" description="Helical" evidence="1">
    <location>
        <begin position="426"/>
        <end position="448"/>
    </location>
</feature>
<feature type="transmembrane region" description="Helical" evidence="1">
    <location>
        <begin position="190"/>
        <end position="213"/>
    </location>
</feature>
<keyword evidence="1" id="KW-1133">Transmembrane helix</keyword>
<proteinExistence type="predicted"/>
<dbReference type="InterPro" id="IPR019794">
    <property type="entry name" value="Peroxidases_AS"/>
</dbReference>
<evidence type="ECO:0000313" key="3">
    <source>
        <dbReference type="Proteomes" id="UP000317716"/>
    </source>
</evidence>
<dbReference type="GO" id="GO:0004601">
    <property type="term" value="F:peroxidase activity"/>
    <property type="evidence" value="ECO:0007669"/>
    <property type="project" value="InterPro"/>
</dbReference>
<dbReference type="EMBL" id="VBOS01000138">
    <property type="protein sequence ID" value="TMQ57016.1"/>
    <property type="molecule type" value="Genomic_DNA"/>
</dbReference>
<feature type="transmembrane region" description="Helical" evidence="1">
    <location>
        <begin position="87"/>
        <end position="104"/>
    </location>
</feature>
<comment type="caution">
    <text evidence="2">The sequence shown here is derived from an EMBL/GenBank/DDBJ whole genome shotgun (WGS) entry which is preliminary data.</text>
</comment>
<organism evidence="2 3">
    <name type="scientific">Eiseniibacteriota bacterium</name>
    <dbReference type="NCBI Taxonomy" id="2212470"/>
    <lineage>
        <taxon>Bacteria</taxon>
        <taxon>Candidatus Eiseniibacteriota</taxon>
    </lineage>
</organism>
<feature type="transmembrane region" description="Helical" evidence="1">
    <location>
        <begin position="296"/>
        <end position="318"/>
    </location>
</feature>
<evidence type="ECO:0000313" key="2">
    <source>
        <dbReference type="EMBL" id="TMQ57016.1"/>
    </source>
</evidence>
<evidence type="ECO:0000256" key="1">
    <source>
        <dbReference type="SAM" id="Phobius"/>
    </source>
</evidence>
<feature type="transmembrane region" description="Helical" evidence="1">
    <location>
        <begin position="263"/>
        <end position="284"/>
    </location>
</feature>
<reference evidence="2 3" key="1">
    <citation type="journal article" date="2019" name="Nat. Microbiol.">
        <title>Mediterranean grassland soil C-N compound turnover is dependent on rainfall and depth, and is mediated by genomically divergent microorganisms.</title>
        <authorList>
            <person name="Diamond S."/>
            <person name="Andeer P.F."/>
            <person name="Li Z."/>
            <person name="Crits-Christoph A."/>
            <person name="Burstein D."/>
            <person name="Anantharaman K."/>
            <person name="Lane K.R."/>
            <person name="Thomas B.C."/>
            <person name="Pan C."/>
            <person name="Northen T.R."/>
            <person name="Banfield J.F."/>
        </authorList>
    </citation>
    <scope>NUCLEOTIDE SEQUENCE [LARGE SCALE GENOMIC DNA]</scope>
    <source>
        <strain evidence="2">WS_2</strain>
    </source>
</reference>
<sequence>MSRAWLAPTLLAVAGLLGPRLPGLAGELCAYLWLGVLPGLGVSAIAGQSLGGAARWTLGLAISPVLSATLGALLASHGVPVATGARWIGGIGAAAAILGGLPPRPRGDLPSRAYRWWPLVAAALIALPCIVNPWIRVRSDTWLHGAIALEILDRGIPPHDPRFAGLTLNYVWIFNFFIAQLVSLAGGNPFTFMVVFNVVNTAVFLRLVWHIAFTVWREHRPADGALALAALGFNAGAWLLWPLRVVQALTGQVRGWAEIRRQLAHHYLGTVDVLFSLSAPFALMASPLDKFLLGNALSYAWVLFALFVWALAAAAAGMLFVHGVVGLSVLPVAAATLALTAVLARRHAWLPGQGRLLAFGAAIVVGVALAAPYTWAISRAWAEAKTGVRNSYFGFGFVMPWTLLTACGVSLWLARRPAASAFREHRPAAALLALFAAAMIAFALVVRLPSRNENKFP</sequence>
<dbReference type="PROSITE" id="PS00436">
    <property type="entry name" value="PEROXIDASE_2"/>
    <property type="match status" value="1"/>
</dbReference>